<dbReference type="PANTHER" id="PTHR37299">
    <property type="entry name" value="TRANSCRIPTIONAL REGULATOR-RELATED"/>
    <property type="match status" value="1"/>
</dbReference>
<dbReference type="PANTHER" id="PTHR37299:SF1">
    <property type="entry name" value="STAGE 0 SPORULATION PROTEIN A HOMOLOG"/>
    <property type="match status" value="1"/>
</dbReference>
<feature type="domain" description="HTH LytTR-type" evidence="3">
    <location>
        <begin position="155"/>
        <end position="248"/>
    </location>
</feature>
<dbReference type="AlphaFoldDB" id="A0A0L8V7L9"/>
<dbReference type="GO" id="GO:0000156">
    <property type="term" value="F:phosphorelay response regulator activity"/>
    <property type="evidence" value="ECO:0007669"/>
    <property type="project" value="InterPro"/>
</dbReference>
<evidence type="ECO:0000259" key="3">
    <source>
        <dbReference type="PROSITE" id="PS50930"/>
    </source>
</evidence>
<dbReference type="OrthoDB" id="1490554at2"/>
<dbReference type="InterPro" id="IPR001789">
    <property type="entry name" value="Sig_transdc_resp-reg_receiver"/>
</dbReference>
<accession>A0A0L8V7L9</accession>
<evidence type="ECO:0000256" key="1">
    <source>
        <dbReference type="PROSITE-ProRule" id="PRU00169"/>
    </source>
</evidence>
<keyword evidence="1" id="KW-0597">Phosphoprotein</keyword>
<comment type="caution">
    <text evidence="4">The sequence shown here is derived from an EMBL/GenBank/DDBJ whole genome shotgun (WGS) entry which is preliminary data.</text>
</comment>
<dbReference type="InterPro" id="IPR007492">
    <property type="entry name" value="LytTR_DNA-bd_dom"/>
</dbReference>
<dbReference type="PROSITE" id="PS50930">
    <property type="entry name" value="HTH_LYTTR"/>
    <property type="match status" value="1"/>
</dbReference>
<evidence type="ECO:0008006" key="6">
    <source>
        <dbReference type="Google" id="ProtNLM"/>
    </source>
</evidence>
<dbReference type="GO" id="GO:0003677">
    <property type="term" value="F:DNA binding"/>
    <property type="evidence" value="ECO:0007669"/>
    <property type="project" value="InterPro"/>
</dbReference>
<dbReference type="PROSITE" id="PS50110">
    <property type="entry name" value="RESPONSE_REGULATORY"/>
    <property type="match status" value="1"/>
</dbReference>
<sequence length="251" mass="28620">MYRAAIIDDDQLARRVLFRILDQHFPDIELVGEANSVETGVELIVKQAPDLVFLDIELPDGTGFDLIEKLPEVNFKLVFTTSYSDYAITAFKYSAFDYILKPVLVENVKATIQRISEIPVLSEKHRVEVLKNSIDNKGESSHVTIALPEMNGFAIIKVTNILRCEGERNYTRVFYQNGTSVLISRTLLEFDQLLVPHGFCRIHRSHLVNLKSVERYLKTDGGLVELSDKSKLPVSPKHKEELLDKLLHNRL</sequence>
<gene>
    <name evidence="4" type="ORF">NC99_27100</name>
</gene>
<feature type="domain" description="Response regulatory" evidence="2">
    <location>
        <begin position="3"/>
        <end position="116"/>
    </location>
</feature>
<dbReference type="InterPro" id="IPR046947">
    <property type="entry name" value="LytR-like"/>
</dbReference>
<dbReference type="Pfam" id="PF04397">
    <property type="entry name" value="LytTR"/>
    <property type="match status" value="1"/>
</dbReference>
<protein>
    <recommendedName>
        <fullName evidence="6">Response regulator</fullName>
    </recommendedName>
</protein>
<dbReference type="Gene3D" id="2.40.50.1020">
    <property type="entry name" value="LytTr DNA-binding domain"/>
    <property type="match status" value="1"/>
</dbReference>
<proteinExistence type="predicted"/>
<dbReference type="Proteomes" id="UP000036958">
    <property type="component" value="Unassembled WGS sequence"/>
</dbReference>
<dbReference type="EMBL" id="LGIA01000161">
    <property type="protein sequence ID" value="KOH44480.1"/>
    <property type="molecule type" value="Genomic_DNA"/>
</dbReference>
<dbReference type="Pfam" id="PF00072">
    <property type="entry name" value="Response_reg"/>
    <property type="match status" value="1"/>
</dbReference>
<evidence type="ECO:0000313" key="4">
    <source>
        <dbReference type="EMBL" id="KOH44480.1"/>
    </source>
</evidence>
<feature type="modified residue" description="4-aspartylphosphate" evidence="1">
    <location>
        <position position="55"/>
    </location>
</feature>
<dbReference type="SUPFAM" id="SSF52172">
    <property type="entry name" value="CheY-like"/>
    <property type="match status" value="1"/>
</dbReference>
<dbReference type="Gene3D" id="3.40.50.2300">
    <property type="match status" value="1"/>
</dbReference>
<dbReference type="SMART" id="SM00448">
    <property type="entry name" value="REC"/>
    <property type="match status" value="1"/>
</dbReference>
<keyword evidence="5" id="KW-1185">Reference proteome</keyword>
<reference evidence="5" key="1">
    <citation type="submission" date="2015-07" db="EMBL/GenBank/DDBJ databases">
        <title>Genome sequencing of Sunxiuqinia dokdonensis strain SK.</title>
        <authorList>
            <person name="Ahn S."/>
            <person name="Kim B.-C."/>
        </authorList>
    </citation>
    <scope>NUCLEOTIDE SEQUENCE [LARGE SCALE GENOMIC DNA]</scope>
    <source>
        <strain evidence="5">SK</strain>
    </source>
</reference>
<organism evidence="4 5">
    <name type="scientific">Sunxiuqinia dokdonensis</name>
    <dbReference type="NCBI Taxonomy" id="1409788"/>
    <lineage>
        <taxon>Bacteria</taxon>
        <taxon>Pseudomonadati</taxon>
        <taxon>Bacteroidota</taxon>
        <taxon>Bacteroidia</taxon>
        <taxon>Marinilabiliales</taxon>
        <taxon>Prolixibacteraceae</taxon>
        <taxon>Sunxiuqinia</taxon>
    </lineage>
</organism>
<evidence type="ECO:0000313" key="5">
    <source>
        <dbReference type="Proteomes" id="UP000036958"/>
    </source>
</evidence>
<dbReference type="STRING" id="1409788.NC99_27100"/>
<evidence type="ECO:0000259" key="2">
    <source>
        <dbReference type="PROSITE" id="PS50110"/>
    </source>
</evidence>
<dbReference type="InterPro" id="IPR011006">
    <property type="entry name" value="CheY-like_superfamily"/>
</dbReference>
<name>A0A0L8V7L9_9BACT</name>
<dbReference type="RefSeq" id="WP_053184167.1">
    <property type="nucleotide sequence ID" value="NZ_LGIA01000161.1"/>
</dbReference>
<dbReference type="SMART" id="SM00850">
    <property type="entry name" value="LytTR"/>
    <property type="match status" value="1"/>
</dbReference>